<evidence type="ECO:0000313" key="2">
    <source>
        <dbReference type="Proteomes" id="UP000886829"/>
    </source>
</evidence>
<protein>
    <submittedName>
        <fullName evidence="1">Uncharacterized protein</fullName>
    </submittedName>
</protein>
<dbReference type="EMBL" id="DXEV01000040">
    <property type="protein sequence ID" value="HIX56244.1"/>
    <property type="molecule type" value="Genomic_DNA"/>
</dbReference>
<organism evidence="1 2">
    <name type="scientific">Candidatus Anaerobiospirillum pullistercoris</name>
    <dbReference type="NCBI Taxonomy" id="2838452"/>
    <lineage>
        <taxon>Bacteria</taxon>
        <taxon>Pseudomonadati</taxon>
        <taxon>Pseudomonadota</taxon>
        <taxon>Gammaproteobacteria</taxon>
        <taxon>Aeromonadales</taxon>
        <taxon>Succinivibrionaceae</taxon>
        <taxon>Anaerobiospirillum</taxon>
    </lineage>
</organism>
<sequence length="236" mass="26841">MTHQIFIANRRRQPKSLQEEFGDIPVFDVTFAGGDPLFSTLSPMYPHGDLPVPYSGKTLTANSLEAIWQGLKVFEHEGARLDAASLGKSGDKNIKRPSTAKRGRVLGHQQGLYTDRPLLSLIDARSFIYAPLYRWQLQRHCQDALAQLNKALAQSDIVLLEAGNESNICDIFVPMVHSELLRLFLLGQYPECGEKHPWQPYTKAEHEADIERRKQAKKERIKQQKLLLKQQSLLLE</sequence>
<gene>
    <name evidence="1" type="ORF">H9850_02075</name>
</gene>
<dbReference type="InterPro" id="IPR054219">
    <property type="entry name" value="DUF6939"/>
</dbReference>
<dbReference type="Proteomes" id="UP000886829">
    <property type="component" value="Unassembled WGS sequence"/>
</dbReference>
<accession>A0A9D2B0S4</accession>
<name>A0A9D2B0S4_9GAMM</name>
<dbReference type="Pfam" id="PF22075">
    <property type="entry name" value="DUF6939"/>
    <property type="match status" value="1"/>
</dbReference>
<reference evidence="1" key="2">
    <citation type="submission" date="2021-04" db="EMBL/GenBank/DDBJ databases">
        <authorList>
            <person name="Gilroy R."/>
        </authorList>
    </citation>
    <scope>NUCLEOTIDE SEQUENCE</scope>
    <source>
        <strain evidence="1">USASDec5-558</strain>
    </source>
</reference>
<proteinExistence type="predicted"/>
<evidence type="ECO:0000313" key="1">
    <source>
        <dbReference type="EMBL" id="HIX56244.1"/>
    </source>
</evidence>
<dbReference type="AlphaFoldDB" id="A0A9D2B0S4"/>
<comment type="caution">
    <text evidence="1">The sequence shown here is derived from an EMBL/GenBank/DDBJ whole genome shotgun (WGS) entry which is preliminary data.</text>
</comment>
<reference evidence="1" key="1">
    <citation type="journal article" date="2021" name="PeerJ">
        <title>Extensive microbial diversity within the chicken gut microbiome revealed by metagenomics and culture.</title>
        <authorList>
            <person name="Gilroy R."/>
            <person name="Ravi A."/>
            <person name="Getino M."/>
            <person name="Pursley I."/>
            <person name="Horton D.L."/>
            <person name="Alikhan N.F."/>
            <person name="Baker D."/>
            <person name="Gharbi K."/>
            <person name="Hall N."/>
            <person name="Watson M."/>
            <person name="Adriaenssens E.M."/>
            <person name="Foster-Nyarko E."/>
            <person name="Jarju S."/>
            <person name="Secka A."/>
            <person name="Antonio M."/>
            <person name="Oren A."/>
            <person name="Chaudhuri R.R."/>
            <person name="La Ragione R."/>
            <person name="Hildebrand F."/>
            <person name="Pallen M.J."/>
        </authorList>
    </citation>
    <scope>NUCLEOTIDE SEQUENCE</scope>
    <source>
        <strain evidence="1">USASDec5-558</strain>
    </source>
</reference>